<dbReference type="Proteomes" id="UP000499080">
    <property type="component" value="Unassembled WGS sequence"/>
</dbReference>
<organism evidence="1 2">
    <name type="scientific">Araneus ventricosus</name>
    <name type="common">Orbweaver spider</name>
    <name type="synonym">Epeira ventricosa</name>
    <dbReference type="NCBI Taxonomy" id="182803"/>
    <lineage>
        <taxon>Eukaryota</taxon>
        <taxon>Metazoa</taxon>
        <taxon>Ecdysozoa</taxon>
        <taxon>Arthropoda</taxon>
        <taxon>Chelicerata</taxon>
        <taxon>Arachnida</taxon>
        <taxon>Araneae</taxon>
        <taxon>Araneomorphae</taxon>
        <taxon>Entelegynae</taxon>
        <taxon>Araneoidea</taxon>
        <taxon>Araneidae</taxon>
        <taxon>Araneus</taxon>
    </lineage>
</organism>
<keyword evidence="2" id="KW-1185">Reference proteome</keyword>
<accession>A0A4Y2VXN1</accession>
<gene>
    <name evidence="1" type="ORF">AVEN_121587_1</name>
</gene>
<comment type="caution">
    <text evidence="1">The sequence shown here is derived from an EMBL/GenBank/DDBJ whole genome shotgun (WGS) entry which is preliminary data.</text>
</comment>
<evidence type="ECO:0000313" key="2">
    <source>
        <dbReference type="Proteomes" id="UP000499080"/>
    </source>
</evidence>
<evidence type="ECO:0000313" key="1">
    <source>
        <dbReference type="EMBL" id="GBO29655.1"/>
    </source>
</evidence>
<sequence length="155" mass="17143">MPLFLVVLLKTPKSKGNLLSLIYWSKWRVLLSPYENKRRDNVTNARIISNEAGCDPRCMKCAGNHWSRDCPKPKETPATCLHCKGDHTYTIQAAPETPKQKSFPTAPANAWSDPAALAKVGLSPKSDSRNSKAATHFAQISGTNLIKCHQVKKNS</sequence>
<dbReference type="EMBL" id="BGPR01052819">
    <property type="protein sequence ID" value="GBO29655.1"/>
    <property type="molecule type" value="Genomic_DNA"/>
</dbReference>
<proteinExistence type="predicted"/>
<dbReference type="OrthoDB" id="8123891at2759"/>
<dbReference type="AlphaFoldDB" id="A0A4Y2VXN1"/>
<reference evidence="1 2" key="1">
    <citation type="journal article" date="2019" name="Sci. Rep.">
        <title>Orb-weaving spider Araneus ventricosus genome elucidates the spidroin gene catalogue.</title>
        <authorList>
            <person name="Kono N."/>
            <person name="Nakamura H."/>
            <person name="Ohtoshi R."/>
            <person name="Moran D.A.P."/>
            <person name="Shinohara A."/>
            <person name="Yoshida Y."/>
            <person name="Fujiwara M."/>
            <person name="Mori M."/>
            <person name="Tomita M."/>
            <person name="Arakawa K."/>
        </authorList>
    </citation>
    <scope>NUCLEOTIDE SEQUENCE [LARGE SCALE GENOMIC DNA]</scope>
</reference>
<name>A0A4Y2VXN1_ARAVE</name>
<protein>
    <recommendedName>
        <fullName evidence="3">CCHC-type domain-containing protein</fullName>
    </recommendedName>
</protein>
<evidence type="ECO:0008006" key="3">
    <source>
        <dbReference type="Google" id="ProtNLM"/>
    </source>
</evidence>